<accession>W6QED8</accession>
<evidence type="ECO:0000313" key="1">
    <source>
        <dbReference type="EMBL" id="CDM32569.1"/>
    </source>
</evidence>
<protein>
    <submittedName>
        <fullName evidence="1">Genomic scaffold, ProqFM164S02</fullName>
    </submittedName>
</protein>
<dbReference type="AlphaFoldDB" id="W6QED8"/>
<proteinExistence type="predicted"/>
<dbReference type="EMBL" id="HG792016">
    <property type="protein sequence ID" value="CDM32569.1"/>
    <property type="molecule type" value="Genomic_DNA"/>
</dbReference>
<keyword evidence="2" id="KW-1185">Reference proteome</keyword>
<organism evidence="1 2">
    <name type="scientific">Penicillium roqueforti (strain FM164)</name>
    <dbReference type="NCBI Taxonomy" id="1365484"/>
    <lineage>
        <taxon>Eukaryota</taxon>
        <taxon>Fungi</taxon>
        <taxon>Dikarya</taxon>
        <taxon>Ascomycota</taxon>
        <taxon>Pezizomycotina</taxon>
        <taxon>Eurotiomycetes</taxon>
        <taxon>Eurotiomycetidae</taxon>
        <taxon>Eurotiales</taxon>
        <taxon>Aspergillaceae</taxon>
        <taxon>Penicillium</taxon>
    </lineage>
</organism>
<evidence type="ECO:0000313" key="2">
    <source>
        <dbReference type="Proteomes" id="UP000030686"/>
    </source>
</evidence>
<reference evidence="1" key="1">
    <citation type="journal article" date="2014" name="Nat. Commun.">
        <title>Multiple recent horizontal transfers of a large genomic region in cheese making fungi.</title>
        <authorList>
            <person name="Cheeseman K."/>
            <person name="Ropars J."/>
            <person name="Renault P."/>
            <person name="Dupont J."/>
            <person name="Gouzy J."/>
            <person name="Branca A."/>
            <person name="Abraham A.L."/>
            <person name="Ceppi M."/>
            <person name="Conseiller E."/>
            <person name="Debuchy R."/>
            <person name="Malagnac F."/>
            <person name="Goarin A."/>
            <person name="Silar P."/>
            <person name="Lacoste S."/>
            <person name="Sallet E."/>
            <person name="Bensimon A."/>
            <person name="Giraud T."/>
            <person name="Brygoo Y."/>
        </authorList>
    </citation>
    <scope>NUCLEOTIDE SEQUENCE [LARGE SCALE GENOMIC DNA]</scope>
    <source>
        <strain evidence="1">FM164</strain>
    </source>
</reference>
<sequence>MVSQNIIRSVLVVLEQQVSSIESSTLLDYPNIPTTISAVSLVGTFLLKSTYLGSLYILFADYLCVVTWYW</sequence>
<name>W6QED8_PENRF</name>
<gene>
    <name evidence="1" type="ORF">PROQFM164_S02g002720</name>
</gene>
<dbReference type="Proteomes" id="UP000030686">
    <property type="component" value="Unassembled WGS sequence"/>
</dbReference>